<dbReference type="EMBL" id="JBFWIC010000010">
    <property type="protein sequence ID" value="MEZ0474854.1"/>
    <property type="molecule type" value="Genomic_DNA"/>
</dbReference>
<evidence type="ECO:0000259" key="1">
    <source>
        <dbReference type="Pfam" id="PF05099"/>
    </source>
</evidence>
<proteinExistence type="predicted"/>
<dbReference type="Gene3D" id="1.10.3680.10">
    <property type="entry name" value="TerB-like"/>
    <property type="match status" value="1"/>
</dbReference>
<keyword evidence="3" id="KW-1185">Reference proteome</keyword>
<dbReference type="SUPFAM" id="SSF158682">
    <property type="entry name" value="TerB-like"/>
    <property type="match status" value="1"/>
</dbReference>
<dbReference type="InterPro" id="IPR007791">
    <property type="entry name" value="DjlA_N"/>
</dbReference>
<sequence length="147" mass="16753">MVDWFQNLKSIVTRHEPGDDPHALPRAAAALMLEMAVADDGGEDVELEVVHQAVRQAFGLDANELDELLDQAHQAKRQSVSLYEFTRQLRTGLAPEQRAELVEWLWRVAYADTRLGMHEEHLVRRLADLLAVPHQEFIRRKLLARGG</sequence>
<comment type="caution">
    <text evidence="2">The sequence shown here is derived from an EMBL/GenBank/DDBJ whole genome shotgun (WGS) entry which is preliminary data.</text>
</comment>
<protein>
    <submittedName>
        <fullName evidence="2">TerB family tellurite resistance protein</fullName>
    </submittedName>
</protein>
<organism evidence="2 3">
    <name type="scientific">Luteimonas salinilitoris</name>
    <dbReference type="NCBI Taxonomy" id="3237697"/>
    <lineage>
        <taxon>Bacteria</taxon>
        <taxon>Pseudomonadati</taxon>
        <taxon>Pseudomonadota</taxon>
        <taxon>Gammaproteobacteria</taxon>
        <taxon>Lysobacterales</taxon>
        <taxon>Lysobacteraceae</taxon>
        <taxon>Luteimonas</taxon>
    </lineage>
</organism>
<dbReference type="Pfam" id="PF05099">
    <property type="entry name" value="TerB"/>
    <property type="match status" value="1"/>
</dbReference>
<reference evidence="2 3" key="1">
    <citation type="submission" date="2024-07" db="EMBL/GenBank/DDBJ databases">
        <title>Luteimonas salilacus sp. nov., isolated from the shore soil of Salt Lake in Tibet of China.</title>
        <authorList>
            <person name="Zhang X."/>
            <person name="Li A."/>
        </authorList>
    </citation>
    <scope>NUCLEOTIDE SEQUENCE [LARGE SCALE GENOMIC DNA]</scope>
    <source>
        <strain evidence="2 3">B3-2-R+30</strain>
    </source>
</reference>
<dbReference type="RefSeq" id="WP_370564520.1">
    <property type="nucleotide sequence ID" value="NZ_JBFWIB010000008.1"/>
</dbReference>
<dbReference type="Proteomes" id="UP001566331">
    <property type="component" value="Unassembled WGS sequence"/>
</dbReference>
<name>A0ABV4HQ41_9GAMM</name>
<evidence type="ECO:0000313" key="3">
    <source>
        <dbReference type="Proteomes" id="UP001566331"/>
    </source>
</evidence>
<dbReference type="CDD" id="cd07313">
    <property type="entry name" value="terB_like_2"/>
    <property type="match status" value="1"/>
</dbReference>
<evidence type="ECO:0000313" key="2">
    <source>
        <dbReference type="EMBL" id="MEZ0474854.1"/>
    </source>
</evidence>
<dbReference type="InterPro" id="IPR029024">
    <property type="entry name" value="TerB-like"/>
</dbReference>
<feature type="domain" description="Co-chaperone DjlA N-terminal" evidence="1">
    <location>
        <begin position="27"/>
        <end position="140"/>
    </location>
</feature>
<gene>
    <name evidence="2" type="ORF">AB6713_09505</name>
</gene>
<accession>A0ABV4HQ41</accession>